<gene>
    <name evidence="2" type="ORF">MEUPH1_LOCUS23903</name>
</gene>
<feature type="region of interest" description="Disordered" evidence="1">
    <location>
        <begin position="1"/>
        <end position="29"/>
    </location>
</feature>
<comment type="caution">
    <text evidence="2">The sequence shown here is derived from an EMBL/GenBank/DDBJ whole genome shotgun (WGS) entry which is preliminary data.</text>
</comment>
<reference evidence="2 3" key="1">
    <citation type="submission" date="2023-01" db="EMBL/GenBank/DDBJ databases">
        <authorList>
            <person name="Whitehead M."/>
        </authorList>
    </citation>
    <scope>NUCLEOTIDE SEQUENCE [LARGE SCALE GENOMIC DNA]</scope>
</reference>
<accession>A0AAV0XML9</accession>
<dbReference type="Proteomes" id="UP001160148">
    <property type="component" value="Unassembled WGS sequence"/>
</dbReference>
<dbReference type="EMBL" id="CARXXK010000018">
    <property type="protein sequence ID" value="CAI6369695.1"/>
    <property type="molecule type" value="Genomic_DNA"/>
</dbReference>
<evidence type="ECO:0000256" key="1">
    <source>
        <dbReference type="SAM" id="MobiDB-lite"/>
    </source>
</evidence>
<organism evidence="2 3">
    <name type="scientific">Macrosiphum euphorbiae</name>
    <name type="common">potato aphid</name>
    <dbReference type="NCBI Taxonomy" id="13131"/>
    <lineage>
        <taxon>Eukaryota</taxon>
        <taxon>Metazoa</taxon>
        <taxon>Ecdysozoa</taxon>
        <taxon>Arthropoda</taxon>
        <taxon>Hexapoda</taxon>
        <taxon>Insecta</taxon>
        <taxon>Pterygota</taxon>
        <taxon>Neoptera</taxon>
        <taxon>Paraneoptera</taxon>
        <taxon>Hemiptera</taxon>
        <taxon>Sternorrhyncha</taxon>
        <taxon>Aphidomorpha</taxon>
        <taxon>Aphidoidea</taxon>
        <taxon>Aphididae</taxon>
        <taxon>Macrosiphini</taxon>
        <taxon>Macrosiphum</taxon>
    </lineage>
</organism>
<sequence length="142" mass="15765">MSEDELDSSCIADNGSDTEHTSDVITPESQSFVIPSTSASCKPKLLGKRPSLGKLPPKRIKLGLPCTKQLQNRFENSINKLQKIAEMATTDTEDQYDTFGKHLASQMRELPLKSFIILQSKFQNLITVTCQPLQLNIDGILN</sequence>
<protein>
    <submittedName>
        <fullName evidence="2">Uncharacterized protein</fullName>
    </submittedName>
</protein>
<evidence type="ECO:0000313" key="2">
    <source>
        <dbReference type="EMBL" id="CAI6369695.1"/>
    </source>
</evidence>
<keyword evidence="3" id="KW-1185">Reference proteome</keyword>
<dbReference type="AlphaFoldDB" id="A0AAV0XML9"/>
<proteinExistence type="predicted"/>
<name>A0AAV0XML9_9HEMI</name>
<evidence type="ECO:0000313" key="3">
    <source>
        <dbReference type="Proteomes" id="UP001160148"/>
    </source>
</evidence>